<protein>
    <recommendedName>
        <fullName evidence="4">ATP-dependent exonuclease SbcCD, C subunit-like protein</fullName>
    </recommendedName>
</protein>
<reference evidence="2 3" key="1">
    <citation type="submission" date="2020-04" db="EMBL/GenBank/DDBJ databases">
        <authorList>
            <person name="Hitch T.C.A."/>
            <person name="Wylensek D."/>
            <person name="Clavel T."/>
        </authorList>
    </citation>
    <scope>NUCLEOTIDE SEQUENCE [LARGE SCALE GENOMIC DNA]</scope>
    <source>
        <strain evidence="2 3">PG-130-P53-12</strain>
    </source>
</reference>
<evidence type="ECO:0008006" key="4">
    <source>
        <dbReference type="Google" id="ProtNLM"/>
    </source>
</evidence>
<dbReference type="Gene3D" id="3.40.50.300">
    <property type="entry name" value="P-loop containing nucleotide triphosphate hydrolases"/>
    <property type="match status" value="1"/>
</dbReference>
<evidence type="ECO:0000256" key="1">
    <source>
        <dbReference type="SAM" id="Coils"/>
    </source>
</evidence>
<dbReference type="Pfam" id="PF13555">
    <property type="entry name" value="AAA_29"/>
    <property type="match status" value="1"/>
</dbReference>
<dbReference type="EMBL" id="JABAFA010000011">
    <property type="protein sequence ID" value="NMD98817.1"/>
    <property type="molecule type" value="Genomic_DNA"/>
</dbReference>
<evidence type="ECO:0000313" key="2">
    <source>
        <dbReference type="EMBL" id="NMD98817.1"/>
    </source>
</evidence>
<organism evidence="2 3">
    <name type="scientific">Selenomonas bovis</name>
    <dbReference type="NCBI Taxonomy" id="416586"/>
    <lineage>
        <taxon>Bacteria</taxon>
        <taxon>Bacillati</taxon>
        <taxon>Bacillota</taxon>
        <taxon>Negativicutes</taxon>
        <taxon>Selenomonadales</taxon>
        <taxon>Selenomonadaceae</taxon>
        <taxon>Selenomonas</taxon>
    </lineage>
</organism>
<dbReference type="Pfam" id="PF13558">
    <property type="entry name" value="SbcC_Walker_B"/>
    <property type="match status" value="1"/>
</dbReference>
<dbReference type="SUPFAM" id="SSF52540">
    <property type="entry name" value="P-loop containing nucleoside triphosphate hydrolases"/>
    <property type="match status" value="1"/>
</dbReference>
<keyword evidence="3" id="KW-1185">Reference proteome</keyword>
<feature type="coiled-coil region" evidence="1">
    <location>
        <begin position="625"/>
        <end position="655"/>
    </location>
</feature>
<dbReference type="RefSeq" id="WP_170077365.1">
    <property type="nucleotide sequence ID" value="NZ_JABAFA010000011.1"/>
</dbReference>
<feature type="coiled-coil region" evidence="1">
    <location>
        <begin position="303"/>
        <end position="447"/>
    </location>
</feature>
<proteinExistence type="predicted"/>
<dbReference type="InterPro" id="IPR027417">
    <property type="entry name" value="P-loop_NTPase"/>
</dbReference>
<accession>A0A848BC32</accession>
<dbReference type="PANTHER" id="PTHR45615">
    <property type="entry name" value="MYOSIN HEAVY CHAIN, NON-MUSCLE"/>
    <property type="match status" value="1"/>
</dbReference>
<name>A0A848BC32_9FIRM</name>
<evidence type="ECO:0000313" key="3">
    <source>
        <dbReference type="Proteomes" id="UP000543804"/>
    </source>
</evidence>
<gene>
    <name evidence="2" type="ORF">HF878_04865</name>
</gene>
<dbReference type="CDD" id="cd00267">
    <property type="entry name" value="ABC_ATPase"/>
    <property type="match status" value="1"/>
</dbReference>
<comment type="caution">
    <text evidence="2">The sequence shown here is derived from an EMBL/GenBank/DDBJ whole genome shotgun (WGS) entry which is preliminary data.</text>
</comment>
<keyword evidence="1" id="KW-0175">Coiled coil</keyword>
<sequence length="1116" mass="124703">MDLFEEAARPPQLGFRLARLEVYNWGTFDGEVWSLAPEGATSLLTGDVGSGKSTLVDAIITLLVPPRRITYNKAADASAKERSLSSYVRGYYAHHSTAEGTSRPEALRDKREYSVILGVFTDENFGRSVTLAQVFWYKSESAATPSRLYVLAEKPLSIAERFSRLGGDMRAFRKRLEADDFIHTYDDYPLYGRDFRKLFGIRQEQALDLFQQTISLKKVDSLTEFVRANMLETPDVEGLLAGLLHQFRDLEAAHASVVRAREQQQLLVPVRETGARYRRLRSERETYERMGEALPAWLARRDIAALAAQAEAAEQQRQTLSGEIAALADERRAAERRLAAVRAGLAQQGGARLAALEGQLAALEEKQEARRAAAARYEESAAVLGLAVPETAAAFAANRAQAQAAAAAAEEELEQAEEELADQQGNLKEVEARLARLDEEIASLAARKSSIPSAFVRLRDALAEDLGLAAAELPFAGELMEVRAEECAWEGALERLLHGFALSLLVPEAHYGEVVGWMEQHRLAVRLVYYRAEDALPLADFSALSEDAACCKLAVRQESPLAGWLTQELARRFRHTCCESLRAFRAEDYALTRAGQVKTGGRRHEKDDRRAIDDRRQYVMGFSNLRKVEALRQEAADQVQECEDLKALLRRCKAQRKKARQCGEAGMRLSAAAAFTAIDTANVARDIQTARAEIAALRAEDDAGQKLRGEEQELLTRLSGLRRAIESRQRTLSRCLLVLEQLQADRAADQAELARTDALALAKAEPLLTAHAADAWGGRTFAHEERQSLQNSYQNWLGARQRETARELETETSRLAAAMEAFNRSFPAQARDLLPRPEAQAEYEALLENLERDGLPQYERRFRALLEENTINQMALFYANLKLRAQEIKERIASINASLKGIDYDAGRYIEISCVHTHVRAVQDFRRALDACMAAAADAPDGCGEQQYAQVAALASRLRADTEEDKRWRREVVDVRNWFDFAAAECWRETGEEYEHFTDSGGKSGGQKEKLAYTILAASIVYNFGLEGSHAGEQSLRFAVIDEAFLKSSDASARFGLKLFQQLDLQLLVVTPLLKIPTIAPFVQHVGFVWQDDVQHRSYLRNISIEEFTAEQEGQR</sequence>
<dbReference type="AlphaFoldDB" id="A0A848BC32"/>
<dbReference type="Proteomes" id="UP000543804">
    <property type="component" value="Unassembled WGS sequence"/>
</dbReference>
<dbReference type="PANTHER" id="PTHR45615:SF66">
    <property type="entry name" value="CARD DOMAIN-CONTAINING PROTEIN"/>
    <property type="match status" value="1"/>
</dbReference>